<accession>A0ACB8AZP2</accession>
<proteinExistence type="predicted"/>
<evidence type="ECO:0000313" key="1">
    <source>
        <dbReference type="EMBL" id="KAH7918338.1"/>
    </source>
</evidence>
<evidence type="ECO:0000313" key="2">
    <source>
        <dbReference type="Proteomes" id="UP000790709"/>
    </source>
</evidence>
<comment type="caution">
    <text evidence="1">The sequence shown here is derived from an EMBL/GenBank/DDBJ whole genome shotgun (WGS) entry which is preliminary data.</text>
</comment>
<keyword evidence="2" id="KW-1185">Reference proteome</keyword>
<sequence length="282" mass="30975">MDLGEHPLVLEVTSLRKDAARFQSVQHQALAAARDSAHARERIPLLEHEIARLRDERVVRAAVQDPAPHNADTTHELTLALRRASSNLDHAESALQACAADLAHAHHDARRARAAEEGAYALAARARANEEAARAREEDARRKLAEGSARESALEAALGEYADLVRSLEGRQSKSSVSHRSASSVTLVEGKERTALEGTVSSLRDQNTALCAELTTLRTELATLQTHLDAERTASAHTRTLLARAQTELARLEADDKTAAKMVSRYMYVRFWFGFWSCFAGI</sequence>
<name>A0ACB8AZP2_9AGAM</name>
<protein>
    <submittedName>
        <fullName evidence="1">Uncharacterized protein</fullName>
    </submittedName>
</protein>
<reference evidence="1" key="1">
    <citation type="journal article" date="2021" name="New Phytol.">
        <title>Evolutionary innovations through gain and loss of genes in the ectomycorrhizal Boletales.</title>
        <authorList>
            <person name="Wu G."/>
            <person name="Miyauchi S."/>
            <person name="Morin E."/>
            <person name="Kuo A."/>
            <person name="Drula E."/>
            <person name="Varga T."/>
            <person name="Kohler A."/>
            <person name="Feng B."/>
            <person name="Cao Y."/>
            <person name="Lipzen A."/>
            <person name="Daum C."/>
            <person name="Hundley H."/>
            <person name="Pangilinan J."/>
            <person name="Johnson J."/>
            <person name="Barry K."/>
            <person name="LaButti K."/>
            <person name="Ng V."/>
            <person name="Ahrendt S."/>
            <person name="Min B."/>
            <person name="Choi I.G."/>
            <person name="Park H."/>
            <person name="Plett J.M."/>
            <person name="Magnuson J."/>
            <person name="Spatafora J.W."/>
            <person name="Nagy L.G."/>
            <person name="Henrissat B."/>
            <person name="Grigoriev I.V."/>
            <person name="Yang Z.L."/>
            <person name="Xu J."/>
            <person name="Martin F.M."/>
        </authorList>
    </citation>
    <scope>NUCLEOTIDE SEQUENCE</scope>
    <source>
        <strain evidence="1">KUC20120723A-06</strain>
    </source>
</reference>
<dbReference type="EMBL" id="MU266803">
    <property type="protein sequence ID" value="KAH7918338.1"/>
    <property type="molecule type" value="Genomic_DNA"/>
</dbReference>
<gene>
    <name evidence="1" type="ORF">BV22DRAFT_1134663</name>
</gene>
<dbReference type="Proteomes" id="UP000790709">
    <property type="component" value="Unassembled WGS sequence"/>
</dbReference>
<organism evidence="1 2">
    <name type="scientific">Leucogyrophana mollusca</name>
    <dbReference type="NCBI Taxonomy" id="85980"/>
    <lineage>
        <taxon>Eukaryota</taxon>
        <taxon>Fungi</taxon>
        <taxon>Dikarya</taxon>
        <taxon>Basidiomycota</taxon>
        <taxon>Agaricomycotina</taxon>
        <taxon>Agaricomycetes</taxon>
        <taxon>Agaricomycetidae</taxon>
        <taxon>Boletales</taxon>
        <taxon>Boletales incertae sedis</taxon>
        <taxon>Leucogyrophana</taxon>
    </lineage>
</organism>